<dbReference type="EMBL" id="CALNXJ010000001">
    <property type="protein sequence ID" value="CAH3031598.1"/>
    <property type="molecule type" value="Genomic_DNA"/>
</dbReference>
<name>A0AAU9VN00_9CNID</name>
<evidence type="ECO:0000313" key="2">
    <source>
        <dbReference type="Proteomes" id="UP001159428"/>
    </source>
</evidence>
<evidence type="ECO:0000313" key="1">
    <source>
        <dbReference type="EMBL" id="CAH3031598.1"/>
    </source>
</evidence>
<protein>
    <recommendedName>
        <fullName evidence="3">HIRAN domain-containing protein</fullName>
    </recommendedName>
</protein>
<dbReference type="Gene3D" id="3.30.70.2330">
    <property type="match status" value="1"/>
</dbReference>
<dbReference type="AlphaFoldDB" id="A0AAU9VN00"/>
<gene>
    <name evidence="1" type="ORF">PMEA_00000328</name>
</gene>
<reference evidence="1 2" key="1">
    <citation type="submission" date="2022-05" db="EMBL/GenBank/DDBJ databases">
        <authorList>
            <consortium name="Genoscope - CEA"/>
            <person name="William W."/>
        </authorList>
    </citation>
    <scope>NUCLEOTIDE SEQUENCE [LARGE SCALE GENOMIC DNA]</scope>
</reference>
<organism evidence="1 2">
    <name type="scientific">Pocillopora meandrina</name>
    <dbReference type="NCBI Taxonomy" id="46732"/>
    <lineage>
        <taxon>Eukaryota</taxon>
        <taxon>Metazoa</taxon>
        <taxon>Cnidaria</taxon>
        <taxon>Anthozoa</taxon>
        <taxon>Hexacorallia</taxon>
        <taxon>Scleractinia</taxon>
        <taxon>Astrocoeniina</taxon>
        <taxon>Pocilloporidae</taxon>
        <taxon>Pocillopora</taxon>
    </lineage>
</organism>
<proteinExistence type="predicted"/>
<keyword evidence="2" id="KW-1185">Reference proteome</keyword>
<sequence>MNGATNTYEMESEIRGYHVYGSSWKPKIGDFLLTDREVSNEDDKFAVAVYEELGINGKKIVGHLPMEFIRIASYFIENGGEISCKVTGKRKLSKGPRGGMAIPCKLFWTSSNKRHVKKLDALIAAEKIKILRRYGLRV</sequence>
<dbReference type="Proteomes" id="UP001159428">
    <property type="component" value="Unassembled WGS sequence"/>
</dbReference>
<comment type="caution">
    <text evidence="1">The sequence shown here is derived from an EMBL/GenBank/DDBJ whole genome shotgun (WGS) entry which is preliminary data.</text>
</comment>
<accession>A0AAU9VN00</accession>
<evidence type="ECO:0008006" key="3">
    <source>
        <dbReference type="Google" id="ProtNLM"/>
    </source>
</evidence>